<feature type="transmembrane region" description="Helical" evidence="1">
    <location>
        <begin position="60"/>
        <end position="81"/>
    </location>
</feature>
<gene>
    <name evidence="2" type="ORF">J27TS8_34600</name>
</gene>
<keyword evidence="1" id="KW-0812">Transmembrane</keyword>
<name>A0A919WKN4_9BACI</name>
<dbReference type="Proteomes" id="UP000682111">
    <property type="component" value="Unassembled WGS sequence"/>
</dbReference>
<dbReference type="AlphaFoldDB" id="A0A919WKN4"/>
<evidence type="ECO:0000256" key="1">
    <source>
        <dbReference type="SAM" id="Phobius"/>
    </source>
</evidence>
<sequence>MSSNVSLVETVKKQYAFKMKAYIDAFSSLVGIQFIAFLFSLGGGSSSMSTSDGYHFELKFYSADLVIIFTLIWIFVTAITITTKPYRYQDFTFVTNRMSSSLSNILFLLSASLLGAFTAVLSRFLIQAVAYFLLKEDLYVASIMTNEMMIGITVSLLYIFWISSIGYFVGALVQVHKGFALLIPVIVIGSLFYDGFMQRDAMMLTLFQFYFLESSIVLFAIKTLITTAVLFFASIAILNRMEVRR</sequence>
<accession>A0A919WKN4</accession>
<proteinExistence type="predicted"/>
<feature type="transmembrane region" description="Helical" evidence="1">
    <location>
        <begin position="102"/>
        <end position="128"/>
    </location>
</feature>
<keyword evidence="3" id="KW-1185">Reference proteome</keyword>
<reference evidence="2" key="1">
    <citation type="submission" date="2021-03" db="EMBL/GenBank/DDBJ databases">
        <title>Antimicrobial resistance genes in bacteria isolated from Japanese honey, and their potential for conferring macrolide and lincosamide resistance in the American foulbrood pathogen Paenibacillus larvae.</title>
        <authorList>
            <person name="Okamoto M."/>
            <person name="Kumagai M."/>
            <person name="Kanamori H."/>
            <person name="Takamatsu D."/>
        </authorList>
    </citation>
    <scope>NUCLEOTIDE SEQUENCE</scope>
    <source>
        <strain evidence="2">J27TS8</strain>
    </source>
</reference>
<comment type="caution">
    <text evidence="2">The sequence shown here is derived from an EMBL/GenBank/DDBJ whole genome shotgun (WGS) entry which is preliminary data.</text>
</comment>
<evidence type="ECO:0000313" key="2">
    <source>
        <dbReference type="EMBL" id="GIN63467.1"/>
    </source>
</evidence>
<organism evidence="2 3">
    <name type="scientific">Robertmurraya siralis</name>
    <dbReference type="NCBI Taxonomy" id="77777"/>
    <lineage>
        <taxon>Bacteria</taxon>
        <taxon>Bacillati</taxon>
        <taxon>Bacillota</taxon>
        <taxon>Bacilli</taxon>
        <taxon>Bacillales</taxon>
        <taxon>Bacillaceae</taxon>
        <taxon>Robertmurraya</taxon>
    </lineage>
</organism>
<feature type="transmembrane region" description="Helical" evidence="1">
    <location>
        <begin position="21"/>
        <end position="40"/>
    </location>
</feature>
<feature type="transmembrane region" description="Helical" evidence="1">
    <location>
        <begin position="148"/>
        <end position="172"/>
    </location>
</feature>
<dbReference type="EMBL" id="BORC01000006">
    <property type="protein sequence ID" value="GIN63467.1"/>
    <property type="molecule type" value="Genomic_DNA"/>
</dbReference>
<protein>
    <submittedName>
        <fullName evidence="2">Uncharacterized protein</fullName>
    </submittedName>
</protein>
<feature type="transmembrane region" description="Helical" evidence="1">
    <location>
        <begin position="216"/>
        <end position="238"/>
    </location>
</feature>
<feature type="transmembrane region" description="Helical" evidence="1">
    <location>
        <begin position="179"/>
        <end position="196"/>
    </location>
</feature>
<evidence type="ECO:0000313" key="3">
    <source>
        <dbReference type="Proteomes" id="UP000682111"/>
    </source>
</evidence>
<keyword evidence="1" id="KW-0472">Membrane</keyword>
<keyword evidence="1" id="KW-1133">Transmembrane helix</keyword>